<dbReference type="Proteomes" id="UP000634136">
    <property type="component" value="Unassembled WGS sequence"/>
</dbReference>
<organism evidence="1 2">
    <name type="scientific">Senna tora</name>
    <dbReference type="NCBI Taxonomy" id="362788"/>
    <lineage>
        <taxon>Eukaryota</taxon>
        <taxon>Viridiplantae</taxon>
        <taxon>Streptophyta</taxon>
        <taxon>Embryophyta</taxon>
        <taxon>Tracheophyta</taxon>
        <taxon>Spermatophyta</taxon>
        <taxon>Magnoliopsida</taxon>
        <taxon>eudicotyledons</taxon>
        <taxon>Gunneridae</taxon>
        <taxon>Pentapetalae</taxon>
        <taxon>rosids</taxon>
        <taxon>fabids</taxon>
        <taxon>Fabales</taxon>
        <taxon>Fabaceae</taxon>
        <taxon>Caesalpinioideae</taxon>
        <taxon>Cassia clade</taxon>
        <taxon>Senna</taxon>
    </lineage>
</organism>
<dbReference type="AlphaFoldDB" id="A0A834STF6"/>
<evidence type="ECO:0000313" key="2">
    <source>
        <dbReference type="Proteomes" id="UP000634136"/>
    </source>
</evidence>
<reference evidence="1" key="1">
    <citation type="submission" date="2020-09" db="EMBL/GenBank/DDBJ databases">
        <title>Genome-Enabled Discovery of Anthraquinone Biosynthesis in Senna tora.</title>
        <authorList>
            <person name="Kang S.-H."/>
            <person name="Pandey R.P."/>
            <person name="Lee C.-M."/>
            <person name="Sim J.-S."/>
            <person name="Jeong J.-T."/>
            <person name="Choi B.-S."/>
            <person name="Jung M."/>
            <person name="Ginzburg D."/>
            <person name="Zhao K."/>
            <person name="Won S.Y."/>
            <person name="Oh T.-J."/>
            <person name="Yu Y."/>
            <person name="Kim N.-H."/>
            <person name="Lee O.R."/>
            <person name="Lee T.-H."/>
            <person name="Bashyal P."/>
            <person name="Kim T.-S."/>
            <person name="Lee W.-H."/>
            <person name="Kawkins C."/>
            <person name="Kim C.-K."/>
            <person name="Kim J.S."/>
            <person name="Ahn B.O."/>
            <person name="Rhee S.Y."/>
            <person name="Sohng J.K."/>
        </authorList>
    </citation>
    <scope>NUCLEOTIDE SEQUENCE</scope>
    <source>
        <tissue evidence="1">Leaf</tissue>
    </source>
</reference>
<comment type="caution">
    <text evidence="1">The sequence shown here is derived from an EMBL/GenBank/DDBJ whole genome shotgun (WGS) entry which is preliminary data.</text>
</comment>
<keyword evidence="2" id="KW-1185">Reference proteome</keyword>
<sequence length="32" mass="3394">MSYPAGARARDGKIFIIGDEDGYHNILPGTSA</sequence>
<gene>
    <name evidence="1" type="ORF">G2W53_036901</name>
</gene>
<accession>A0A834STF6</accession>
<evidence type="ECO:0000313" key="1">
    <source>
        <dbReference type="EMBL" id="KAF7810158.1"/>
    </source>
</evidence>
<protein>
    <submittedName>
        <fullName evidence="1">Uncharacterized protein</fullName>
    </submittedName>
</protein>
<proteinExistence type="predicted"/>
<dbReference type="EMBL" id="JAAIUW010000011">
    <property type="protein sequence ID" value="KAF7810158.1"/>
    <property type="molecule type" value="Genomic_DNA"/>
</dbReference>
<name>A0A834STF6_9FABA</name>